<organism evidence="1 2">
    <name type="scientific">Defluviicoccus vanus</name>
    <dbReference type="NCBI Taxonomy" id="111831"/>
    <lineage>
        <taxon>Bacteria</taxon>
        <taxon>Pseudomonadati</taxon>
        <taxon>Pseudomonadota</taxon>
        <taxon>Alphaproteobacteria</taxon>
        <taxon>Rhodospirillales</taxon>
        <taxon>Rhodospirillaceae</taxon>
        <taxon>Defluviicoccus</taxon>
    </lineage>
</organism>
<dbReference type="RefSeq" id="WP_190261421.1">
    <property type="nucleotide sequence ID" value="NZ_CP053923.1"/>
</dbReference>
<dbReference type="Proteomes" id="UP000516369">
    <property type="component" value="Chromosome"/>
</dbReference>
<protein>
    <submittedName>
        <fullName evidence="1">Dodecin family protein</fullName>
    </submittedName>
</protein>
<keyword evidence="2" id="KW-1185">Reference proteome</keyword>
<dbReference type="Gene3D" id="3.30.1660.10">
    <property type="entry name" value="Flavin-binding protein dodecin"/>
    <property type="match status" value="1"/>
</dbReference>
<name>A0A7H1N5H5_9PROT</name>
<dbReference type="InterPro" id="IPR050049">
    <property type="entry name" value="Dodecin_bact"/>
</dbReference>
<dbReference type="InterPro" id="IPR025543">
    <property type="entry name" value="Dodecin-like"/>
</dbReference>
<dbReference type="SUPFAM" id="SSF89807">
    <property type="entry name" value="Dodecin-like"/>
    <property type="match status" value="1"/>
</dbReference>
<dbReference type="AlphaFoldDB" id="A0A7H1N5H5"/>
<dbReference type="NCBIfam" id="NF043052">
    <property type="entry name" value="DodecBact"/>
    <property type="match status" value="1"/>
</dbReference>
<reference evidence="1 2" key="1">
    <citation type="submission" date="2020-05" db="EMBL/GenBank/DDBJ databases">
        <title>Complete closed genome sequence of Defluviicoccus vanus.</title>
        <authorList>
            <person name="Bessarab I."/>
            <person name="Arumugam K."/>
            <person name="Maszenan A.M."/>
            <person name="Seviour R.J."/>
            <person name="Williams R.B."/>
        </authorList>
    </citation>
    <scope>NUCLEOTIDE SEQUENCE [LARGE SCALE GENOMIC DNA]</scope>
    <source>
        <strain evidence="1 2">Ben 114</strain>
    </source>
</reference>
<dbReference type="Pfam" id="PF07311">
    <property type="entry name" value="Dodecin"/>
    <property type="match status" value="1"/>
</dbReference>
<dbReference type="KEGG" id="dvn:HQ394_18650"/>
<dbReference type="InterPro" id="IPR009923">
    <property type="entry name" value="Dodecin"/>
</dbReference>
<evidence type="ECO:0000313" key="2">
    <source>
        <dbReference type="Proteomes" id="UP000516369"/>
    </source>
</evidence>
<dbReference type="PANTHER" id="PTHR39324">
    <property type="entry name" value="CALCIUM DODECIN"/>
    <property type="match status" value="1"/>
</dbReference>
<sequence length="68" mass="7219">MSNSVFKKVELVGTSPSSITDAIDNAVAAGSASIPSISWFEVQEIRGHVENGKVTQYQVVVKVGARLD</sequence>
<evidence type="ECO:0000313" key="1">
    <source>
        <dbReference type="EMBL" id="QNT70961.1"/>
    </source>
</evidence>
<dbReference type="InterPro" id="IPR036694">
    <property type="entry name" value="Dodecin-like_sf"/>
</dbReference>
<gene>
    <name evidence="1" type="ORF">HQ394_18650</name>
</gene>
<dbReference type="PANTHER" id="PTHR39324:SF1">
    <property type="entry name" value="CALCIUM DODECIN"/>
    <property type="match status" value="1"/>
</dbReference>
<dbReference type="EMBL" id="CP053923">
    <property type="protein sequence ID" value="QNT70961.1"/>
    <property type="molecule type" value="Genomic_DNA"/>
</dbReference>
<proteinExistence type="predicted"/>
<accession>A0A7H1N5H5</accession>